<evidence type="ECO:0000256" key="6">
    <source>
        <dbReference type="ARBA" id="ARBA00023136"/>
    </source>
</evidence>
<evidence type="ECO:0000313" key="11">
    <source>
        <dbReference type="Proteomes" id="UP000824540"/>
    </source>
</evidence>
<accession>A0A8T2P8K2</accession>
<organism evidence="10 11">
    <name type="scientific">Albula glossodonta</name>
    <name type="common">roundjaw bonefish</name>
    <dbReference type="NCBI Taxonomy" id="121402"/>
    <lineage>
        <taxon>Eukaryota</taxon>
        <taxon>Metazoa</taxon>
        <taxon>Chordata</taxon>
        <taxon>Craniata</taxon>
        <taxon>Vertebrata</taxon>
        <taxon>Euteleostomi</taxon>
        <taxon>Actinopterygii</taxon>
        <taxon>Neopterygii</taxon>
        <taxon>Teleostei</taxon>
        <taxon>Albuliformes</taxon>
        <taxon>Albulidae</taxon>
        <taxon>Albula</taxon>
    </lineage>
</organism>
<evidence type="ECO:0000256" key="1">
    <source>
        <dbReference type="ARBA" id="ARBA00004141"/>
    </source>
</evidence>
<dbReference type="PIRSF" id="PIRSF028739">
    <property type="entry name" value="Folate_carrier"/>
    <property type="match status" value="1"/>
</dbReference>
<feature type="transmembrane region" description="Helical" evidence="9">
    <location>
        <begin position="156"/>
        <end position="174"/>
    </location>
</feature>
<dbReference type="OrthoDB" id="18814at2759"/>
<dbReference type="GO" id="GO:0090482">
    <property type="term" value="F:vitamin transmembrane transporter activity"/>
    <property type="evidence" value="ECO:0007669"/>
    <property type="project" value="InterPro"/>
</dbReference>
<feature type="transmembrane region" description="Helical" evidence="9">
    <location>
        <begin position="64"/>
        <end position="82"/>
    </location>
</feature>
<protein>
    <recommendedName>
        <fullName evidence="12">Thiamine transporter 1</fullName>
    </recommendedName>
</protein>
<proteinExistence type="inferred from homology"/>
<evidence type="ECO:0000313" key="10">
    <source>
        <dbReference type="EMBL" id="KAG9348220.1"/>
    </source>
</evidence>
<name>A0A8T2P8K2_9TELE</name>
<feature type="transmembrane region" description="Helical" evidence="9">
    <location>
        <begin position="354"/>
        <end position="377"/>
    </location>
</feature>
<dbReference type="InterPro" id="IPR036259">
    <property type="entry name" value="MFS_trans_sf"/>
</dbReference>
<dbReference type="Gene3D" id="1.20.1250.20">
    <property type="entry name" value="MFS general substrate transporter like domains"/>
    <property type="match status" value="1"/>
</dbReference>
<dbReference type="SUPFAM" id="SSF103473">
    <property type="entry name" value="MFS general substrate transporter"/>
    <property type="match status" value="1"/>
</dbReference>
<feature type="compositionally biased region" description="Basic and acidic residues" evidence="8">
    <location>
        <begin position="229"/>
        <end position="239"/>
    </location>
</feature>
<dbReference type="GO" id="GO:0005886">
    <property type="term" value="C:plasma membrane"/>
    <property type="evidence" value="ECO:0007669"/>
    <property type="project" value="UniProtKB-UniRule"/>
</dbReference>
<evidence type="ECO:0000256" key="9">
    <source>
        <dbReference type="SAM" id="Phobius"/>
    </source>
</evidence>
<feature type="transmembrane region" description="Helical" evidence="9">
    <location>
        <begin position="409"/>
        <end position="429"/>
    </location>
</feature>
<dbReference type="FunFam" id="1.20.1250.20:FF:000225">
    <property type="entry name" value="Solute carrier family 19 member 1"/>
    <property type="match status" value="1"/>
</dbReference>
<dbReference type="Pfam" id="PF01770">
    <property type="entry name" value="Folate_carrier"/>
    <property type="match status" value="1"/>
</dbReference>
<dbReference type="Proteomes" id="UP000824540">
    <property type="component" value="Unassembled WGS sequence"/>
</dbReference>
<feature type="transmembrane region" description="Helical" evidence="9">
    <location>
        <begin position="119"/>
        <end position="136"/>
    </location>
</feature>
<comment type="subcellular location">
    <subcellularLocation>
        <location evidence="1 7">Membrane</location>
        <topology evidence="1 7">Multi-pass membrane protein</topology>
    </subcellularLocation>
</comment>
<comment type="caution">
    <text evidence="10">The sequence shown here is derived from an EMBL/GenBank/DDBJ whole genome shotgun (WGS) entry which is preliminary data.</text>
</comment>
<comment type="similarity">
    <text evidence="2 7">Belongs to the reduced folate carrier (RFC) transporter (TC 2.A.48) family.</text>
</comment>
<evidence type="ECO:0000256" key="4">
    <source>
        <dbReference type="ARBA" id="ARBA00022692"/>
    </source>
</evidence>
<feature type="transmembrane region" description="Helical" evidence="9">
    <location>
        <begin position="180"/>
        <end position="198"/>
    </location>
</feature>
<evidence type="ECO:0000256" key="5">
    <source>
        <dbReference type="ARBA" id="ARBA00022989"/>
    </source>
</evidence>
<keyword evidence="4 9" id="KW-0812">Transmembrane</keyword>
<feature type="transmembrane region" description="Helical" evidence="9">
    <location>
        <begin position="89"/>
        <end position="107"/>
    </location>
</feature>
<dbReference type="InterPro" id="IPR002666">
    <property type="entry name" value="Folate_carrier"/>
</dbReference>
<keyword evidence="6 7" id="KW-0472">Membrane</keyword>
<dbReference type="PANTHER" id="PTHR10686:SF37">
    <property type="entry name" value="THIAMINE TRANSPORTER 2"/>
    <property type="match status" value="1"/>
</dbReference>
<sequence length="498" mass="55216">MDTVRRLQAGWGYPTGLLCVYGFFSTVKPLEPFLIPYLTGPDKNLTTEQVLSCHHRGLVANEIFPVWTYSYLVILLPVFLLTDYLRYKPVIVFQCANLFVTTAMLLWAEGVAAMQAMQFFYGMTTASEVAYFSYIYSMVDLKHYRKATSYCRSIQLLGFTVGSVLGQVLVSLSLMSYTNILVMTLVLTSIAMVTSFFLPMPQRSMFFHHWHGKEEEPATSPADMLPNGSEEKETGDHKSLGGGEESAQVGRGRVQVPSREGARGCIQVICQLWRECLQCYSWPVLCWSVWWALATCGYNQTVNYVQVLWEHVEPSQNFTVYNGGVEALSSLFGAVSAYAIGFAQVNWAVWGEMALGSCSALGAATLFLMTFAGSIWVCYASYIVFKSLYMLLITIAMFQIAAELSMERYALIFGANTFGALVLQTILTAVVVDSRGLGLDIITQFITYGSYFSFIAAVFFLRGLYTLVRGHTQTCANKTPAGGETVCPNADACPGHKL</sequence>
<evidence type="ECO:0000256" key="7">
    <source>
        <dbReference type="PIRNR" id="PIRNR028739"/>
    </source>
</evidence>
<dbReference type="EMBL" id="JAFBMS010000011">
    <property type="protein sequence ID" value="KAG9348220.1"/>
    <property type="molecule type" value="Genomic_DNA"/>
</dbReference>
<evidence type="ECO:0000256" key="8">
    <source>
        <dbReference type="SAM" id="MobiDB-lite"/>
    </source>
</evidence>
<keyword evidence="3 7" id="KW-0813">Transport</keyword>
<dbReference type="NCBIfam" id="TIGR00806">
    <property type="entry name" value="rfc"/>
    <property type="match status" value="1"/>
</dbReference>
<keyword evidence="11" id="KW-1185">Reference proteome</keyword>
<evidence type="ECO:0000256" key="2">
    <source>
        <dbReference type="ARBA" id="ARBA00005773"/>
    </source>
</evidence>
<evidence type="ECO:0000256" key="3">
    <source>
        <dbReference type="ARBA" id="ARBA00022448"/>
    </source>
</evidence>
<keyword evidence="5 9" id="KW-1133">Transmembrane helix</keyword>
<feature type="region of interest" description="Disordered" evidence="8">
    <location>
        <begin position="215"/>
        <end position="255"/>
    </location>
</feature>
<gene>
    <name evidence="10" type="ORF">JZ751_001955</name>
</gene>
<reference evidence="10" key="1">
    <citation type="thesis" date="2021" institute="BYU ScholarsArchive" country="Provo, UT, USA">
        <title>Applications of and Algorithms for Genome Assembly and Genomic Analyses with an Emphasis on Marine Teleosts.</title>
        <authorList>
            <person name="Pickett B.D."/>
        </authorList>
    </citation>
    <scope>NUCLEOTIDE SEQUENCE</scope>
    <source>
        <strain evidence="10">HI-2016</strain>
    </source>
</reference>
<feature type="transmembrane region" description="Helical" evidence="9">
    <location>
        <begin position="441"/>
        <end position="461"/>
    </location>
</feature>
<dbReference type="PANTHER" id="PTHR10686">
    <property type="entry name" value="FOLATE TRANSPORTER"/>
    <property type="match status" value="1"/>
</dbReference>
<evidence type="ECO:0008006" key="12">
    <source>
        <dbReference type="Google" id="ProtNLM"/>
    </source>
</evidence>
<dbReference type="AlphaFoldDB" id="A0A8T2P8K2"/>